<feature type="region of interest" description="Disordered" evidence="1">
    <location>
        <begin position="89"/>
        <end position="135"/>
    </location>
</feature>
<feature type="compositionally biased region" description="Polar residues" evidence="1">
    <location>
        <begin position="1"/>
        <end position="26"/>
    </location>
</feature>
<feature type="region of interest" description="Disordered" evidence="1">
    <location>
        <begin position="1"/>
        <end position="32"/>
    </location>
</feature>
<evidence type="ECO:0000256" key="1">
    <source>
        <dbReference type="SAM" id="MobiDB-lite"/>
    </source>
</evidence>
<comment type="caution">
    <text evidence="2">The sequence shown here is derived from an EMBL/GenBank/DDBJ whole genome shotgun (WGS) entry which is preliminary data.</text>
</comment>
<reference evidence="2 3" key="1">
    <citation type="submission" date="2015-06" db="EMBL/GenBank/DDBJ databases">
        <title>Draft genome of the ant-associated black yeast Phialophora attae CBS 131958.</title>
        <authorList>
            <person name="Moreno L.F."/>
            <person name="Stielow B.J."/>
            <person name="de Hoog S."/>
            <person name="Vicente V.A."/>
            <person name="Weiss V.A."/>
            <person name="de Vries M."/>
            <person name="Cruz L.M."/>
            <person name="Souza E.M."/>
        </authorList>
    </citation>
    <scope>NUCLEOTIDE SEQUENCE [LARGE SCALE GENOMIC DNA]</scope>
    <source>
        <strain evidence="2 3">CBS 131958</strain>
    </source>
</reference>
<name>A0A0N0NM16_9EURO</name>
<accession>A0A0N0NM16</accession>
<gene>
    <name evidence="2" type="ORF">AB675_11338</name>
</gene>
<organism evidence="2 3">
    <name type="scientific">Cyphellophora attinorum</name>
    <dbReference type="NCBI Taxonomy" id="1664694"/>
    <lineage>
        <taxon>Eukaryota</taxon>
        <taxon>Fungi</taxon>
        <taxon>Dikarya</taxon>
        <taxon>Ascomycota</taxon>
        <taxon>Pezizomycotina</taxon>
        <taxon>Eurotiomycetes</taxon>
        <taxon>Chaetothyriomycetidae</taxon>
        <taxon>Chaetothyriales</taxon>
        <taxon>Cyphellophoraceae</taxon>
        <taxon>Cyphellophora</taxon>
    </lineage>
</organism>
<dbReference type="VEuPathDB" id="FungiDB:AB675_11338"/>
<dbReference type="RefSeq" id="XP_017999904.1">
    <property type="nucleotide sequence ID" value="XM_018140174.1"/>
</dbReference>
<evidence type="ECO:0000313" key="3">
    <source>
        <dbReference type="Proteomes" id="UP000038010"/>
    </source>
</evidence>
<dbReference type="AlphaFoldDB" id="A0A0N0NM16"/>
<feature type="compositionally biased region" description="Polar residues" evidence="1">
    <location>
        <begin position="123"/>
        <end position="135"/>
    </location>
</feature>
<evidence type="ECO:0000313" key="2">
    <source>
        <dbReference type="EMBL" id="KPI39941.1"/>
    </source>
</evidence>
<dbReference type="EMBL" id="LFJN01000013">
    <property type="protein sequence ID" value="KPI39941.1"/>
    <property type="molecule type" value="Genomic_DNA"/>
</dbReference>
<keyword evidence="3" id="KW-1185">Reference proteome</keyword>
<dbReference type="Proteomes" id="UP000038010">
    <property type="component" value="Unassembled WGS sequence"/>
</dbReference>
<sequence length="135" mass="14482">MSRVTSQGGNTYNPNRSTSRVSSNPGINAVANTHRVRLPDLNSKNLDRFNEQQGVFNANDNISRFTQAPAEVIEKIFGLGKVGTHHSAPIVESTSRTHQRRPAVVSQPKDESHMAASGVASEGANNSGVSSNQTK</sequence>
<proteinExistence type="predicted"/>
<protein>
    <submittedName>
        <fullName evidence="2">Uncharacterized protein</fullName>
    </submittedName>
</protein>
<dbReference type="GeneID" id="28732054"/>